<dbReference type="PANTHER" id="PTHR33744">
    <property type="entry name" value="CARBOHYDRATE DIACID REGULATOR"/>
    <property type="match status" value="1"/>
</dbReference>
<feature type="domain" description="Purine catabolism PurC-like" evidence="2">
    <location>
        <begin position="5"/>
        <end position="118"/>
    </location>
</feature>
<feature type="domain" description="PucR C-terminal helix-turn-helix" evidence="3">
    <location>
        <begin position="448"/>
        <end position="505"/>
    </location>
</feature>
<dbReference type="EMBL" id="BLPG01000001">
    <property type="protein sequence ID" value="GFJ92792.1"/>
    <property type="molecule type" value="Genomic_DNA"/>
</dbReference>
<dbReference type="InterPro" id="IPR012914">
    <property type="entry name" value="PucR_dom"/>
</dbReference>
<dbReference type="InterPro" id="IPR025736">
    <property type="entry name" value="PucR_C-HTH_dom"/>
</dbReference>
<comment type="similarity">
    <text evidence="1">Belongs to the CdaR family.</text>
</comment>
<dbReference type="InterPro" id="IPR051448">
    <property type="entry name" value="CdaR-like_regulators"/>
</dbReference>
<dbReference type="Pfam" id="PF07905">
    <property type="entry name" value="PucR"/>
    <property type="match status" value="1"/>
</dbReference>
<evidence type="ECO:0008006" key="7">
    <source>
        <dbReference type="Google" id="ProtNLM"/>
    </source>
</evidence>
<evidence type="ECO:0000313" key="6">
    <source>
        <dbReference type="Proteomes" id="UP000482960"/>
    </source>
</evidence>
<comment type="caution">
    <text evidence="5">The sequence shown here is derived from an EMBL/GenBank/DDBJ whole genome shotgun (WGS) entry which is preliminary data.</text>
</comment>
<evidence type="ECO:0000313" key="5">
    <source>
        <dbReference type="EMBL" id="GFJ92792.1"/>
    </source>
</evidence>
<feature type="domain" description="CdaR GGDEF-like" evidence="4">
    <location>
        <begin position="281"/>
        <end position="397"/>
    </location>
</feature>
<keyword evidence="6" id="KW-1185">Reference proteome</keyword>
<evidence type="ECO:0000259" key="3">
    <source>
        <dbReference type="Pfam" id="PF13556"/>
    </source>
</evidence>
<protein>
    <recommendedName>
        <fullName evidence="7">PucR family transcriptional regulator</fullName>
    </recommendedName>
</protein>
<dbReference type="RefSeq" id="WP_173079585.1">
    <property type="nucleotide sequence ID" value="NZ_BAABJB010000005.1"/>
</dbReference>
<dbReference type="Pfam" id="PF13556">
    <property type="entry name" value="HTH_30"/>
    <property type="match status" value="1"/>
</dbReference>
<evidence type="ECO:0000259" key="2">
    <source>
        <dbReference type="Pfam" id="PF07905"/>
    </source>
</evidence>
<proteinExistence type="inferred from homology"/>
<dbReference type="InterPro" id="IPR042070">
    <property type="entry name" value="PucR_C-HTH_sf"/>
</dbReference>
<accession>A0A6V8L6C8</accession>
<gene>
    <name evidence="5" type="ORF">Prum_064340</name>
</gene>
<dbReference type="Proteomes" id="UP000482960">
    <property type="component" value="Unassembled WGS sequence"/>
</dbReference>
<dbReference type="AlphaFoldDB" id="A0A6V8L6C8"/>
<evidence type="ECO:0000256" key="1">
    <source>
        <dbReference type="ARBA" id="ARBA00006754"/>
    </source>
</evidence>
<dbReference type="PANTHER" id="PTHR33744:SF17">
    <property type="entry name" value="CONSERVED PROTEIN"/>
    <property type="match status" value="1"/>
</dbReference>
<dbReference type="InterPro" id="IPR041522">
    <property type="entry name" value="CdaR_GGDEF"/>
</dbReference>
<evidence type="ECO:0000259" key="4">
    <source>
        <dbReference type="Pfam" id="PF17853"/>
    </source>
</evidence>
<dbReference type="Pfam" id="PF17853">
    <property type="entry name" value="GGDEF_2"/>
    <property type="match status" value="1"/>
</dbReference>
<dbReference type="Gene3D" id="1.10.10.2840">
    <property type="entry name" value="PucR C-terminal helix-turn-helix domain"/>
    <property type="match status" value="1"/>
</dbReference>
<reference evidence="5 6" key="2">
    <citation type="submission" date="2020-03" db="EMBL/GenBank/DDBJ databases">
        <authorList>
            <person name="Ichikawa N."/>
            <person name="Kimura A."/>
            <person name="Kitahashi Y."/>
            <person name="Uohara A."/>
        </authorList>
    </citation>
    <scope>NUCLEOTIDE SEQUENCE [LARGE SCALE GENOMIC DNA]</scope>
    <source>
        <strain evidence="5 6">NBRC 108638</strain>
    </source>
</reference>
<reference evidence="5 6" key="1">
    <citation type="submission" date="2020-03" db="EMBL/GenBank/DDBJ databases">
        <title>Whole genome shotgun sequence of Phytohabitans rumicis NBRC 108638.</title>
        <authorList>
            <person name="Komaki H."/>
            <person name="Tamura T."/>
        </authorList>
    </citation>
    <scope>NUCLEOTIDE SEQUENCE [LARGE SCALE GENOMIC DNA]</scope>
    <source>
        <strain evidence="5 6">NBRC 108638</strain>
    </source>
</reference>
<name>A0A6V8L6C8_9ACTN</name>
<organism evidence="5 6">
    <name type="scientific">Phytohabitans rumicis</name>
    <dbReference type="NCBI Taxonomy" id="1076125"/>
    <lineage>
        <taxon>Bacteria</taxon>
        <taxon>Bacillati</taxon>
        <taxon>Actinomycetota</taxon>
        <taxon>Actinomycetes</taxon>
        <taxon>Micromonosporales</taxon>
        <taxon>Micromonosporaceae</taxon>
    </lineage>
</organism>
<sequence length="507" mass="53046">MLLRELLDQHRFKLTLLTGPEGRERPVNRVYVTDLPDPSRYLAGAEIVLTGLMWRRGPADSETFVAACAAGDVTAIGAGDAVFGSVPADLIEACERHGIPLFEVPVEVSFREIVDAVNPSLWAQRASGLATVLGRQRGLVAAMAAGARLADLLPPVAGDLGLACWVYAPTGREIAGTDAAPPGAELARAFLAAGRLPATVTVDAHRYALVGVPGRPEHRLASWFVAFPSEPATPSGLPDGADELVSLVALERAQLDEVVRVERRLADGLGRLLTTGAGAADLRAGVLSCGLPPESTFVAVVAELSGLRTPPDLTVAVLEEALRPLAPQVAVTALGDGRALGVLAAPPDLDVPAALRSAVAALGPGLGAGRLSVGVSAPAAGVAALAGAVEEARHAHRSAAGRTAVVCAAELASHLLLLSRVPSDTREAFRERLLGPLVAYDRAHDADLVHTLAEFLNCSGSWTRCAERLHVHVNTLRYRIGRIEALTGRDLTHFDARVDFYLALQVP</sequence>